<keyword evidence="7" id="KW-0457">Lysine biosynthesis</keyword>
<evidence type="ECO:0000313" key="10">
    <source>
        <dbReference type="Proteomes" id="UP000700706"/>
    </source>
</evidence>
<organism evidence="9 10">
    <name type="scientific">Inquilinus limosus</name>
    <dbReference type="NCBI Taxonomy" id="171674"/>
    <lineage>
        <taxon>Bacteria</taxon>
        <taxon>Pseudomonadati</taxon>
        <taxon>Pseudomonadota</taxon>
        <taxon>Alphaproteobacteria</taxon>
        <taxon>Rhodospirillales</taxon>
        <taxon>Rhodospirillaceae</taxon>
        <taxon>Inquilinus</taxon>
    </lineage>
</organism>
<dbReference type="Proteomes" id="UP000700706">
    <property type="component" value="Unassembled WGS sequence"/>
</dbReference>
<evidence type="ECO:0000256" key="2">
    <source>
        <dbReference type="ARBA" id="ARBA00022793"/>
    </source>
</evidence>
<dbReference type="SUPFAM" id="SSF50621">
    <property type="entry name" value="Alanine racemase C-terminal domain-like"/>
    <property type="match status" value="1"/>
</dbReference>
<feature type="domain" description="Orn/DAP/Arg decarboxylase 2 N-terminal" evidence="8">
    <location>
        <begin position="50"/>
        <end position="303"/>
    </location>
</feature>
<feature type="active site" description="Proton donor" evidence="6">
    <location>
        <position position="366"/>
    </location>
</feature>
<dbReference type="InterPro" id="IPR009006">
    <property type="entry name" value="Ala_racemase/Decarboxylase_C"/>
</dbReference>
<dbReference type="EC" id="4.1.1.20" evidence="5 7"/>
<reference evidence="9" key="1">
    <citation type="submission" date="2020-06" db="EMBL/GenBank/DDBJ databases">
        <title>Stable isotope informed genome-resolved metagenomics uncovers potential trophic interactions in rhizosphere soil.</title>
        <authorList>
            <person name="Starr E.P."/>
            <person name="Shi S."/>
            <person name="Blazewicz S.J."/>
            <person name="Koch B.J."/>
            <person name="Probst A.J."/>
            <person name="Hungate B.A."/>
            <person name="Pett-Ridge J."/>
            <person name="Firestone M.K."/>
            <person name="Banfield J.F."/>
        </authorList>
    </citation>
    <scope>NUCLEOTIDE SEQUENCE</scope>
    <source>
        <strain evidence="9">YM_69_17</strain>
    </source>
</reference>
<evidence type="ECO:0000259" key="8">
    <source>
        <dbReference type="Pfam" id="PF02784"/>
    </source>
</evidence>
<dbReference type="PANTHER" id="PTHR43727">
    <property type="entry name" value="DIAMINOPIMELATE DECARBOXYLASE"/>
    <property type="match status" value="1"/>
</dbReference>
<evidence type="ECO:0000256" key="5">
    <source>
        <dbReference type="NCBIfam" id="TIGR01048"/>
    </source>
</evidence>
<keyword evidence="3 6" id="KW-0663">Pyridoxal phosphate</keyword>
<evidence type="ECO:0000256" key="1">
    <source>
        <dbReference type="ARBA" id="ARBA00001933"/>
    </source>
</evidence>
<dbReference type="InterPro" id="IPR002986">
    <property type="entry name" value="DAP_deCOOHase_LysA"/>
</dbReference>
<proteinExistence type="predicted"/>
<dbReference type="InterPro" id="IPR029066">
    <property type="entry name" value="PLP-binding_barrel"/>
</dbReference>
<dbReference type="FunFam" id="3.20.20.10:FF:000003">
    <property type="entry name" value="Diaminopimelate decarboxylase"/>
    <property type="match status" value="1"/>
</dbReference>
<evidence type="ECO:0000313" key="9">
    <source>
        <dbReference type="EMBL" id="MBW8729314.1"/>
    </source>
</evidence>
<dbReference type="Gene3D" id="3.20.20.10">
    <property type="entry name" value="Alanine racemase"/>
    <property type="match status" value="1"/>
</dbReference>
<dbReference type="InterPro" id="IPR000183">
    <property type="entry name" value="Orn/DAP/Arg_de-COase"/>
</dbReference>
<dbReference type="AlphaFoldDB" id="A0A952FVE6"/>
<name>A0A952FVE6_9PROT</name>
<dbReference type="Pfam" id="PF02784">
    <property type="entry name" value="Orn_Arg_deC_N"/>
    <property type="match status" value="1"/>
</dbReference>
<dbReference type="InterPro" id="IPR022657">
    <property type="entry name" value="De-COase2_CS"/>
</dbReference>
<dbReference type="SUPFAM" id="SSF51419">
    <property type="entry name" value="PLP-binding barrel"/>
    <property type="match status" value="1"/>
</dbReference>
<comment type="catalytic activity">
    <reaction evidence="7">
        <text>meso-2,6-diaminopimelate + H(+) = L-lysine + CO2</text>
        <dbReference type="Rhea" id="RHEA:15101"/>
        <dbReference type="ChEBI" id="CHEBI:15378"/>
        <dbReference type="ChEBI" id="CHEBI:16526"/>
        <dbReference type="ChEBI" id="CHEBI:32551"/>
        <dbReference type="ChEBI" id="CHEBI:57791"/>
        <dbReference type="EC" id="4.1.1.20"/>
    </reaction>
</comment>
<dbReference type="CDD" id="cd06828">
    <property type="entry name" value="PLPDE_III_DapDC"/>
    <property type="match status" value="1"/>
</dbReference>
<protein>
    <recommendedName>
        <fullName evidence="5 7">Diaminopimelate decarboxylase</fullName>
        <ecNumber evidence="5 7">4.1.1.20</ecNumber>
    </recommendedName>
</protein>
<accession>A0A952FVE6</accession>
<evidence type="ECO:0000256" key="6">
    <source>
        <dbReference type="PIRSR" id="PIRSR600183-50"/>
    </source>
</evidence>
<evidence type="ECO:0000256" key="4">
    <source>
        <dbReference type="ARBA" id="ARBA00023239"/>
    </source>
</evidence>
<dbReference type="GO" id="GO:0008836">
    <property type="term" value="F:diaminopimelate decarboxylase activity"/>
    <property type="evidence" value="ECO:0007669"/>
    <property type="project" value="UniProtKB-UniRule"/>
</dbReference>
<dbReference type="EMBL" id="JAEKLZ010000515">
    <property type="protein sequence ID" value="MBW8729314.1"/>
    <property type="molecule type" value="Genomic_DNA"/>
</dbReference>
<sequence length="470" mass="49941">MNDFPAMPPRGFSAAAGHLTLDGHDLVALARAHGTPLFVFSEARLRGNARRFRQAAEAGHPRALVCYASKACSNLAVLAAVRDEGLGVEVNSGGELFKALAAGVAPGRIVFNGVAKTVEEIREAIGQGIKTINVDSPFELRRIGETARAMGRRAEVALRLVPGVEGGATPGIRTGGSDSKFGMMPDDLPEIRAIAADFADAIEVIGLHCHIGSQIADPDAFRDGTRFMAGQAREIGAWLGRPLRHVNLGGGYPVRYVHGPAAGLGAFDAAEDAAAMVGRVAAEAARELGPDTELLFEPGRAIVGNAAVLLTTVENIKHRGAQPWLFLDAGYHTLIDSAAVRWYFHMVTASRVGQAEAPFRVVGPLCDSADCFFDVEGEHLYDALRQSRPDDAGLEAAVVRLPRHRGLAAATAPGDIVALLDVGAYALEQMFPYCGRRRAGAVMLRRAGDVAWIRRPDTVEDLVRDDVPVG</sequence>
<dbReference type="PROSITE" id="PS00878">
    <property type="entry name" value="ODR_DC_2_1"/>
    <property type="match status" value="1"/>
</dbReference>
<dbReference type="InterPro" id="IPR022653">
    <property type="entry name" value="De-COase2_pyr-phos_BS"/>
</dbReference>
<keyword evidence="2 7" id="KW-0210">Decarboxylase</keyword>
<dbReference type="PROSITE" id="PS00879">
    <property type="entry name" value="ODR_DC_2_2"/>
    <property type="match status" value="1"/>
</dbReference>
<comment type="cofactor">
    <cofactor evidence="1 6 7">
        <name>pyridoxal 5'-phosphate</name>
        <dbReference type="ChEBI" id="CHEBI:597326"/>
    </cofactor>
</comment>
<gene>
    <name evidence="9" type="primary">lysA</name>
    <name evidence="9" type="ORF">JF625_29710</name>
</gene>
<comment type="pathway">
    <text evidence="7">Amino-acid biosynthesis; L-lysine biosynthesis via DAP pathway; L-lysine from DL-2,6-diaminopimelate: step 1/1.</text>
</comment>
<keyword evidence="7" id="KW-0028">Amino-acid biosynthesis</keyword>
<dbReference type="PRINTS" id="PR01179">
    <property type="entry name" value="ODADCRBXLASE"/>
</dbReference>
<dbReference type="Gene3D" id="2.40.37.10">
    <property type="entry name" value="Lyase, Ornithine Decarboxylase, Chain A, domain 1"/>
    <property type="match status" value="1"/>
</dbReference>
<feature type="modified residue" description="N6-(pyridoxal phosphate)lysine" evidence="6">
    <location>
        <position position="70"/>
    </location>
</feature>
<dbReference type="NCBIfam" id="TIGR01048">
    <property type="entry name" value="lysA"/>
    <property type="match status" value="1"/>
</dbReference>
<dbReference type="PANTHER" id="PTHR43727:SF2">
    <property type="entry name" value="GROUP IV DECARBOXYLASE"/>
    <property type="match status" value="1"/>
</dbReference>
<evidence type="ECO:0000256" key="3">
    <source>
        <dbReference type="ARBA" id="ARBA00022898"/>
    </source>
</evidence>
<dbReference type="InterPro" id="IPR022644">
    <property type="entry name" value="De-COase2_N"/>
</dbReference>
<evidence type="ECO:0000256" key="7">
    <source>
        <dbReference type="RuleBase" id="RU003738"/>
    </source>
</evidence>
<comment type="caution">
    <text evidence="9">The sequence shown here is derived from an EMBL/GenBank/DDBJ whole genome shotgun (WGS) entry which is preliminary data.</text>
</comment>
<dbReference type="PRINTS" id="PR01181">
    <property type="entry name" value="DAPDCRBXLASE"/>
</dbReference>
<dbReference type="GO" id="GO:0009089">
    <property type="term" value="P:lysine biosynthetic process via diaminopimelate"/>
    <property type="evidence" value="ECO:0007669"/>
    <property type="project" value="UniProtKB-UniRule"/>
</dbReference>
<keyword evidence="4 7" id="KW-0456">Lyase</keyword>